<dbReference type="Proteomes" id="UP000828390">
    <property type="component" value="Unassembled WGS sequence"/>
</dbReference>
<evidence type="ECO:0000313" key="2">
    <source>
        <dbReference type="Proteomes" id="UP000828390"/>
    </source>
</evidence>
<proteinExistence type="predicted"/>
<sequence>MMLGRNLKNSKVRTLQNADIKNQDSGSVELSGPYFLFGVSGTMIPTTSSSQGPQLQATKGAQFSSVQGTSLSANPVLAPQTSEPIIATKTNSTEAAPAT</sequence>
<organism evidence="1 2">
    <name type="scientific">Dreissena polymorpha</name>
    <name type="common">Zebra mussel</name>
    <name type="synonym">Mytilus polymorpha</name>
    <dbReference type="NCBI Taxonomy" id="45954"/>
    <lineage>
        <taxon>Eukaryota</taxon>
        <taxon>Metazoa</taxon>
        <taxon>Spiralia</taxon>
        <taxon>Lophotrochozoa</taxon>
        <taxon>Mollusca</taxon>
        <taxon>Bivalvia</taxon>
        <taxon>Autobranchia</taxon>
        <taxon>Heteroconchia</taxon>
        <taxon>Euheterodonta</taxon>
        <taxon>Imparidentia</taxon>
        <taxon>Neoheterodontei</taxon>
        <taxon>Myida</taxon>
        <taxon>Dreissenoidea</taxon>
        <taxon>Dreissenidae</taxon>
        <taxon>Dreissena</taxon>
    </lineage>
</organism>
<gene>
    <name evidence="1" type="ORF">DPMN_184785</name>
</gene>
<reference evidence="1" key="2">
    <citation type="submission" date="2020-11" db="EMBL/GenBank/DDBJ databases">
        <authorList>
            <person name="McCartney M.A."/>
            <person name="Auch B."/>
            <person name="Kono T."/>
            <person name="Mallez S."/>
            <person name="Becker A."/>
            <person name="Gohl D.M."/>
            <person name="Silverstein K.A.T."/>
            <person name="Koren S."/>
            <person name="Bechman K.B."/>
            <person name="Herman A."/>
            <person name="Abrahante J.E."/>
            <person name="Garbe J."/>
        </authorList>
    </citation>
    <scope>NUCLEOTIDE SEQUENCE</scope>
    <source>
        <strain evidence="1">Duluth1</strain>
        <tissue evidence="1">Whole animal</tissue>
    </source>
</reference>
<keyword evidence="2" id="KW-1185">Reference proteome</keyword>
<evidence type="ECO:0000313" key="1">
    <source>
        <dbReference type="EMBL" id="KAH3750265.1"/>
    </source>
</evidence>
<reference evidence="1" key="1">
    <citation type="journal article" date="2019" name="bioRxiv">
        <title>The Genome of the Zebra Mussel, Dreissena polymorpha: A Resource for Invasive Species Research.</title>
        <authorList>
            <person name="McCartney M.A."/>
            <person name="Auch B."/>
            <person name="Kono T."/>
            <person name="Mallez S."/>
            <person name="Zhang Y."/>
            <person name="Obille A."/>
            <person name="Becker A."/>
            <person name="Abrahante J.E."/>
            <person name="Garbe J."/>
            <person name="Badalamenti J.P."/>
            <person name="Herman A."/>
            <person name="Mangelson H."/>
            <person name="Liachko I."/>
            <person name="Sullivan S."/>
            <person name="Sone E.D."/>
            <person name="Koren S."/>
            <person name="Silverstein K.A.T."/>
            <person name="Beckman K.B."/>
            <person name="Gohl D.M."/>
        </authorList>
    </citation>
    <scope>NUCLEOTIDE SEQUENCE</scope>
    <source>
        <strain evidence="1">Duluth1</strain>
        <tissue evidence="1">Whole animal</tissue>
    </source>
</reference>
<accession>A0A9D4I6P9</accession>
<dbReference type="AlphaFoldDB" id="A0A9D4I6P9"/>
<comment type="caution">
    <text evidence="1">The sequence shown here is derived from an EMBL/GenBank/DDBJ whole genome shotgun (WGS) entry which is preliminary data.</text>
</comment>
<protein>
    <submittedName>
        <fullName evidence="1">Uncharacterized protein</fullName>
    </submittedName>
</protein>
<name>A0A9D4I6P9_DREPO</name>
<dbReference type="EMBL" id="JAIWYP010000010">
    <property type="protein sequence ID" value="KAH3750265.1"/>
    <property type="molecule type" value="Genomic_DNA"/>
</dbReference>